<evidence type="ECO:0000259" key="1">
    <source>
        <dbReference type="Pfam" id="PF01551"/>
    </source>
</evidence>
<dbReference type="Pfam" id="PF01551">
    <property type="entry name" value="Peptidase_M23"/>
    <property type="match status" value="1"/>
</dbReference>
<evidence type="ECO:0000313" key="2">
    <source>
        <dbReference type="EMBL" id="CAA9229264.1"/>
    </source>
</evidence>
<dbReference type="PANTHER" id="PTHR21666:SF270">
    <property type="entry name" value="MUREIN HYDROLASE ACTIVATOR ENVC"/>
    <property type="match status" value="1"/>
</dbReference>
<dbReference type="EMBL" id="CADCTA010000050">
    <property type="protein sequence ID" value="CAA9229264.1"/>
    <property type="molecule type" value="Genomic_DNA"/>
</dbReference>
<sequence length="367" mass="40486">MNLFGVEGCWPAISAGRVKKVKSLLPLLLGATILAVADASAQDRSDALNLALPTDNDALFRGGGPEFYQYIIRDFKGVKSKPWEGGRYGFVRNPVETSNGLRYTRFHEGIDIRPVRRDASGEPLDDVRAIAGGTVVHANRSPGASSYGNYVVVEHRWDNASYYSLYAHLASVDVQTGSKVERGARLGRLGYTGDGIDRERAHVHLELNLLLSRRFESWYDHFIKSDPNRHGIYNGTNLSGIDIAGFYQAQRKRPSLTVPQFLGEEETFYRVTLPASQSFDLPNRYPWLMKRAAGPVVPAWEVSFNRSGVPLEVRAADSAVSGPTLSYVKKSGGSYSEQTRGAIGGSGENAQLTESGMRTMRLLIWPE</sequence>
<dbReference type="SUPFAM" id="SSF51261">
    <property type="entry name" value="Duplicated hybrid motif"/>
    <property type="match status" value="1"/>
</dbReference>
<organism evidence="2">
    <name type="scientific">uncultured Chthoniobacterales bacterium</name>
    <dbReference type="NCBI Taxonomy" id="1836801"/>
    <lineage>
        <taxon>Bacteria</taxon>
        <taxon>Pseudomonadati</taxon>
        <taxon>Verrucomicrobiota</taxon>
        <taxon>Spartobacteria</taxon>
        <taxon>Chthoniobacterales</taxon>
        <taxon>environmental samples</taxon>
    </lineage>
</organism>
<gene>
    <name evidence="2" type="ORF">AVDCRST_MAG42-1038</name>
</gene>
<dbReference type="Gene3D" id="2.70.70.10">
    <property type="entry name" value="Glucose Permease (Domain IIA)"/>
    <property type="match status" value="1"/>
</dbReference>
<reference evidence="2" key="1">
    <citation type="submission" date="2020-02" db="EMBL/GenBank/DDBJ databases">
        <authorList>
            <person name="Meier V. D."/>
        </authorList>
    </citation>
    <scope>NUCLEOTIDE SEQUENCE</scope>
    <source>
        <strain evidence="2">AVDCRST_MAG42</strain>
    </source>
</reference>
<dbReference type="InterPro" id="IPR016047">
    <property type="entry name" value="M23ase_b-sheet_dom"/>
</dbReference>
<dbReference type="AlphaFoldDB" id="A0A6J4HMX0"/>
<proteinExistence type="predicted"/>
<dbReference type="InterPro" id="IPR011055">
    <property type="entry name" value="Dup_hybrid_motif"/>
</dbReference>
<dbReference type="GO" id="GO:0004222">
    <property type="term" value="F:metalloendopeptidase activity"/>
    <property type="evidence" value="ECO:0007669"/>
    <property type="project" value="TreeGrafter"/>
</dbReference>
<dbReference type="CDD" id="cd12797">
    <property type="entry name" value="M23_peptidase"/>
    <property type="match status" value="1"/>
</dbReference>
<feature type="domain" description="M23ase beta-sheet core" evidence="1">
    <location>
        <begin position="105"/>
        <end position="207"/>
    </location>
</feature>
<dbReference type="PANTHER" id="PTHR21666">
    <property type="entry name" value="PEPTIDASE-RELATED"/>
    <property type="match status" value="1"/>
</dbReference>
<protein>
    <submittedName>
        <fullName evidence="2">Membrane proteins related to metalloendopeptidases</fullName>
    </submittedName>
</protein>
<dbReference type="InterPro" id="IPR050570">
    <property type="entry name" value="Cell_wall_metabolism_enzyme"/>
</dbReference>
<name>A0A6J4HMX0_9BACT</name>
<accession>A0A6J4HMX0</accession>